<name>A0A7J5C1B4_9MICO</name>
<evidence type="ECO:0000256" key="3">
    <source>
        <dbReference type="SAM" id="SignalP"/>
    </source>
</evidence>
<dbReference type="PROSITE" id="PS51257">
    <property type="entry name" value="PROKAR_LIPOPROTEIN"/>
    <property type="match status" value="1"/>
</dbReference>
<feature type="signal peptide" evidence="3">
    <location>
        <begin position="1"/>
        <end position="22"/>
    </location>
</feature>
<accession>A0A7J5C1B4</accession>
<dbReference type="GO" id="GO:0030246">
    <property type="term" value="F:carbohydrate binding"/>
    <property type="evidence" value="ECO:0007669"/>
    <property type="project" value="TreeGrafter"/>
</dbReference>
<proteinExistence type="inferred from homology"/>
<gene>
    <name evidence="5" type="ORF">F8O01_04805</name>
</gene>
<reference evidence="5 6" key="1">
    <citation type="submission" date="2019-09" db="EMBL/GenBank/DDBJ databases">
        <title>Phylogeny of genus Pseudoclavibacter and closely related genus.</title>
        <authorList>
            <person name="Li Y."/>
        </authorList>
    </citation>
    <scope>NUCLEOTIDE SEQUENCE [LARGE SCALE GENOMIC DNA]</scope>
    <source>
        <strain evidence="5 6">DSM 23821</strain>
    </source>
</reference>
<protein>
    <submittedName>
        <fullName evidence="5">Sugar ABC transporter substrate-binding protein</fullName>
    </submittedName>
</protein>
<dbReference type="PANTHER" id="PTHR30036:SF7">
    <property type="entry name" value="ABC TRANSPORTER PERIPLASMIC-BINDING PROTEIN YPHF"/>
    <property type="match status" value="1"/>
</dbReference>
<dbReference type="InterPro" id="IPR028082">
    <property type="entry name" value="Peripla_BP_I"/>
</dbReference>
<evidence type="ECO:0000256" key="2">
    <source>
        <dbReference type="ARBA" id="ARBA00007639"/>
    </source>
</evidence>
<dbReference type="InterPro" id="IPR050555">
    <property type="entry name" value="Bact_Solute-Bind_Prot2"/>
</dbReference>
<organism evidence="5 6">
    <name type="scientific">Pseudoclavibacter chungangensis</name>
    <dbReference type="NCBI Taxonomy" id="587635"/>
    <lineage>
        <taxon>Bacteria</taxon>
        <taxon>Bacillati</taxon>
        <taxon>Actinomycetota</taxon>
        <taxon>Actinomycetes</taxon>
        <taxon>Micrococcales</taxon>
        <taxon>Microbacteriaceae</taxon>
        <taxon>Pseudoclavibacter</taxon>
    </lineage>
</organism>
<dbReference type="Pfam" id="PF13407">
    <property type="entry name" value="Peripla_BP_4"/>
    <property type="match status" value="1"/>
</dbReference>
<comment type="subcellular location">
    <subcellularLocation>
        <location evidence="1">Cell envelope</location>
    </subcellularLocation>
</comment>
<evidence type="ECO:0000313" key="5">
    <source>
        <dbReference type="EMBL" id="KAB1659591.1"/>
    </source>
</evidence>
<dbReference type="SUPFAM" id="SSF53822">
    <property type="entry name" value="Periplasmic binding protein-like I"/>
    <property type="match status" value="1"/>
</dbReference>
<dbReference type="Proteomes" id="UP000467240">
    <property type="component" value="Unassembled WGS sequence"/>
</dbReference>
<feature type="domain" description="Periplasmic binding protein" evidence="4">
    <location>
        <begin position="50"/>
        <end position="291"/>
    </location>
</feature>
<evidence type="ECO:0000256" key="1">
    <source>
        <dbReference type="ARBA" id="ARBA00004196"/>
    </source>
</evidence>
<dbReference type="PANTHER" id="PTHR30036">
    <property type="entry name" value="D-XYLOSE-BINDING PERIPLASMIC PROTEIN"/>
    <property type="match status" value="1"/>
</dbReference>
<comment type="similarity">
    <text evidence="2">Belongs to the bacterial solute-binding protein 2 family.</text>
</comment>
<keyword evidence="6" id="KW-1185">Reference proteome</keyword>
<feature type="chain" id="PRO_5039160322" evidence="3">
    <location>
        <begin position="23"/>
        <end position="330"/>
    </location>
</feature>
<dbReference type="GO" id="GO:0030288">
    <property type="term" value="C:outer membrane-bounded periplasmic space"/>
    <property type="evidence" value="ECO:0007669"/>
    <property type="project" value="TreeGrafter"/>
</dbReference>
<comment type="caution">
    <text evidence="5">The sequence shown here is derived from an EMBL/GenBank/DDBJ whole genome shotgun (WGS) entry which is preliminary data.</text>
</comment>
<dbReference type="RefSeq" id="WP_158039757.1">
    <property type="nucleotide sequence ID" value="NZ_JACCFV010000001.1"/>
</dbReference>
<evidence type="ECO:0000313" key="6">
    <source>
        <dbReference type="Proteomes" id="UP000467240"/>
    </source>
</evidence>
<evidence type="ECO:0000259" key="4">
    <source>
        <dbReference type="Pfam" id="PF13407"/>
    </source>
</evidence>
<sequence>MKKFTKLLIGLGTTALVVGSLAACSNQGGAQEQSGDGGGTVPGVDSGLTIALVTHAAPGDTFWDIVRKGAEDAAAAYGVDLQYASDPDGSRQSQLVQQYVDQGVDGIAVSLAKPDAMQSSVEAAVAADIPVVSINAGEDRWKDMGILAHFGQNEEKAGIALGEYLQKDGYQHPICVIQEQGHVGLEARCAGIKSIIPGTEILYVNGQDMTQVESTVTASLQASTSADIIIGLGAPFALTIQQAATKAGSDIKVGSFDLNADVAQQIKDGGILFGVDQQPYLQGYLAVEALVLNNTGGFVIGGGEPVLTGPAIVDTSNVDAVLEYAQEGKR</sequence>
<dbReference type="AlphaFoldDB" id="A0A7J5C1B4"/>
<dbReference type="OrthoDB" id="257716at2"/>
<dbReference type="InterPro" id="IPR025997">
    <property type="entry name" value="SBP_2_dom"/>
</dbReference>
<dbReference type="EMBL" id="WBJZ01000005">
    <property type="protein sequence ID" value="KAB1659591.1"/>
    <property type="molecule type" value="Genomic_DNA"/>
</dbReference>
<keyword evidence="3" id="KW-0732">Signal</keyword>
<dbReference type="Gene3D" id="3.40.50.2300">
    <property type="match status" value="2"/>
</dbReference>